<keyword evidence="3" id="KW-1185">Reference proteome</keyword>
<gene>
    <name evidence="2" type="ORF">MTR67_028600</name>
</gene>
<dbReference type="Proteomes" id="UP001234989">
    <property type="component" value="Chromosome 6"/>
</dbReference>
<dbReference type="EMBL" id="CP133617">
    <property type="protein sequence ID" value="WMV35215.1"/>
    <property type="molecule type" value="Genomic_DNA"/>
</dbReference>
<dbReference type="AlphaFoldDB" id="A0AAF0U012"/>
<keyword evidence="1" id="KW-0472">Membrane</keyword>
<reference evidence="2" key="1">
    <citation type="submission" date="2023-08" db="EMBL/GenBank/DDBJ databases">
        <title>A de novo genome assembly of Solanum verrucosum Schlechtendal, a Mexican diploid species geographically isolated from the other diploid A-genome species in potato relatives.</title>
        <authorList>
            <person name="Hosaka K."/>
        </authorList>
    </citation>
    <scope>NUCLEOTIDE SEQUENCE</scope>
    <source>
        <tissue evidence="2">Young leaves</tissue>
    </source>
</reference>
<protein>
    <submittedName>
        <fullName evidence="2">Uncharacterized protein</fullName>
    </submittedName>
</protein>
<evidence type="ECO:0000313" key="2">
    <source>
        <dbReference type="EMBL" id="WMV35215.1"/>
    </source>
</evidence>
<feature type="transmembrane region" description="Helical" evidence="1">
    <location>
        <begin position="21"/>
        <end position="54"/>
    </location>
</feature>
<accession>A0AAF0U012</accession>
<keyword evidence="1" id="KW-0812">Transmembrane</keyword>
<keyword evidence="1" id="KW-1133">Transmembrane helix</keyword>
<evidence type="ECO:0000313" key="3">
    <source>
        <dbReference type="Proteomes" id="UP001234989"/>
    </source>
</evidence>
<evidence type="ECO:0000256" key="1">
    <source>
        <dbReference type="SAM" id="Phobius"/>
    </source>
</evidence>
<name>A0AAF0U012_SOLVR</name>
<organism evidence="2 3">
    <name type="scientific">Solanum verrucosum</name>
    <dbReference type="NCBI Taxonomy" id="315347"/>
    <lineage>
        <taxon>Eukaryota</taxon>
        <taxon>Viridiplantae</taxon>
        <taxon>Streptophyta</taxon>
        <taxon>Embryophyta</taxon>
        <taxon>Tracheophyta</taxon>
        <taxon>Spermatophyta</taxon>
        <taxon>Magnoliopsida</taxon>
        <taxon>eudicotyledons</taxon>
        <taxon>Gunneridae</taxon>
        <taxon>Pentapetalae</taxon>
        <taxon>asterids</taxon>
        <taxon>lamiids</taxon>
        <taxon>Solanales</taxon>
        <taxon>Solanaceae</taxon>
        <taxon>Solanoideae</taxon>
        <taxon>Solaneae</taxon>
        <taxon>Solanum</taxon>
    </lineage>
</organism>
<proteinExistence type="predicted"/>
<sequence>MSEKPLRRSKESGVRVRWQKLCSLFLQMGDIVILHNAVLALAGFGIAALVAATVTYQHQSEREEGCESILM</sequence>